<accession>A0ABV0NSH8</accession>
<evidence type="ECO:0000313" key="3">
    <source>
        <dbReference type="EMBL" id="MEQ2174225.1"/>
    </source>
</evidence>
<dbReference type="CDD" id="cd06263">
    <property type="entry name" value="MAM"/>
    <property type="match status" value="1"/>
</dbReference>
<dbReference type="Pfam" id="PF00629">
    <property type="entry name" value="MAM"/>
    <property type="match status" value="2"/>
</dbReference>
<evidence type="ECO:0000259" key="2">
    <source>
        <dbReference type="PROSITE" id="PS50060"/>
    </source>
</evidence>
<dbReference type="PANTHER" id="PTHR23282">
    <property type="entry name" value="APICAL ENDOSOMAL GLYCOPROTEIN PRECURSOR"/>
    <property type="match status" value="1"/>
</dbReference>
<reference evidence="3 4" key="1">
    <citation type="submission" date="2021-06" db="EMBL/GenBank/DDBJ databases">
        <authorList>
            <person name="Palmer J.M."/>
        </authorList>
    </citation>
    <scope>NUCLEOTIDE SEQUENCE [LARGE SCALE GENOMIC DNA]</scope>
    <source>
        <strain evidence="3 4">GA_2019</strain>
        <tissue evidence="3">Muscle</tissue>
    </source>
</reference>
<dbReference type="PANTHER" id="PTHR23282:SF101">
    <property type="entry name" value="MAM DOMAIN-CONTAINING PROTEIN"/>
    <property type="match status" value="1"/>
</dbReference>
<gene>
    <name evidence="3" type="ORF">GOODEAATRI_005660</name>
</gene>
<evidence type="ECO:0000313" key="4">
    <source>
        <dbReference type="Proteomes" id="UP001476798"/>
    </source>
</evidence>
<dbReference type="InterPro" id="IPR000998">
    <property type="entry name" value="MAM_dom"/>
</dbReference>
<name>A0ABV0NSH8_9TELE</name>
<dbReference type="Gene3D" id="2.60.120.200">
    <property type="match status" value="1"/>
</dbReference>
<dbReference type="InterPro" id="IPR013320">
    <property type="entry name" value="ConA-like_dom_sf"/>
</dbReference>
<dbReference type="PROSITE" id="PS50060">
    <property type="entry name" value="MAM_2"/>
    <property type="match status" value="1"/>
</dbReference>
<sequence>MVFVSTCRSFWDCGSVALDDISLNLGDCDLTAGFLSSSFSGHCDFESGICGYTQDKRRDSADWQRRRGSTPTSYTGPRGDHTTGLGEEPSIQITSYCISCCTSIPQTASSLRSPGYYMYIEASPMLPGQSARLLSRPVRGTRGPQCLRFYYHMYGSRTGELRVLADKDGEEELLWQRSGEQSIAWLRAHVGYQSQRQHQARVK</sequence>
<comment type="caution">
    <text evidence="3">The sequence shown here is derived from an EMBL/GenBank/DDBJ whole genome shotgun (WGS) entry which is preliminary data.</text>
</comment>
<dbReference type="EMBL" id="JAHRIO010050235">
    <property type="protein sequence ID" value="MEQ2174225.1"/>
    <property type="molecule type" value="Genomic_DNA"/>
</dbReference>
<dbReference type="SMART" id="SM00137">
    <property type="entry name" value="MAM"/>
    <property type="match status" value="1"/>
</dbReference>
<dbReference type="SUPFAM" id="SSF49899">
    <property type="entry name" value="Concanavalin A-like lectins/glucanases"/>
    <property type="match status" value="1"/>
</dbReference>
<dbReference type="Proteomes" id="UP001476798">
    <property type="component" value="Unassembled WGS sequence"/>
</dbReference>
<feature type="region of interest" description="Disordered" evidence="1">
    <location>
        <begin position="61"/>
        <end position="85"/>
    </location>
</feature>
<organism evidence="3 4">
    <name type="scientific">Goodea atripinnis</name>
    <dbReference type="NCBI Taxonomy" id="208336"/>
    <lineage>
        <taxon>Eukaryota</taxon>
        <taxon>Metazoa</taxon>
        <taxon>Chordata</taxon>
        <taxon>Craniata</taxon>
        <taxon>Vertebrata</taxon>
        <taxon>Euteleostomi</taxon>
        <taxon>Actinopterygii</taxon>
        <taxon>Neopterygii</taxon>
        <taxon>Teleostei</taxon>
        <taxon>Neoteleostei</taxon>
        <taxon>Acanthomorphata</taxon>
        <taxon>Ovalentaria</taxon>
        <taxon>Atherinomorphae</taxon>
        <taxon>Cyprinodontiformes</taxon>
        <taxon>Goodeidae</taxon>
        <taxon>Goodea</taxon>
    </lineage>
</organism>
<protein>
    <recommendedName>
        <fullName evidence="2">MAM domain-containing protein</fullName>
    </recommendedName>
</protein>
<dbReference type="PROSITE" id="PS00740">
    <property type="entry name" value="MAM_1"/>
    <property type="match status" value="1"/>
</dbReference>
<feature type="domain" description="MAM" evidence="2">
    <location>
        <begin position="41"/>
        <end position="203"/>
    </location>
</feature>
<keyword evidence="4" id="KW-1185">Reference proteome</keyword>
<proteinExistence type="predicted"/>
<evidence type="ECO:0000256" key="1">
    <source>
        <dbReference type="SAM" id="MobiDB-lite"/>
    </source>
</evidence>
<dbReference type="InterPro" id="IPR051560">
    <property type="entry name" value="MAM_domain-containing"/>
</dbReference>